<evidence type="ECO:0000256" key="2">
    <source>
        <dbReference type="ARBA" id="ARBA00022980"/>
    </source>
</evidence>
<comment type="caution">
    <text evidence="8">The sequence shown here is derived from an EMBL/GenBank/DDBJ whole genome shotgun (WGS) entry which is preliminary data.</text>
</comment>
<dbReference type="GO" id="GO:0003735">
    <property type="term" value="F:structural constituent of ribosome"/>
    <property type="evidence" value="ECO:0007669"/>
    <property type="project" value="InterPro"/>
</dbReference>
<evidence type="ECO:0000259" key="7">
    <source>
        <dbReference type="SMART" id="SM00739"/>
    </source>
</evidence>
<dbReference type="SUPFAM" id="SSF50104">
    <property type="entry name" value="Translation proteins SH3-like domain"/>
    <property type="match status" value="1"/>
</dbReference>
<keyword evidence="5" id="KW-0699">rRNA-binding</keyword>
<dbReference type="InterPro" id="IPR057264">
    <property type="entry name" value="Ribosomal_uL24_C"/>
</dbReference>
<keyword evidence="3 5" id="KW-0687">Ribonucleoprotein</keyword>
<accession>A0A2S5RGW2</accession>
<comment type="similarity">
    <text evidence="1 5 6">Belongs to the universal ribosomal protein uL24 family.</text>
</comment>
<proteinExistence type="inferred from homology"/>
<dbReference type="NCBIfam" id="TIGR01079">
    <property type="entry name" value="rplX_bact"/>
    <property type="match status" value="1"/>
</dbReference>
<dbReference type="InterPro" id="IPR003256">
    <property type="entry name" value="Ribosomal_uL24"/>
</dbReference>
<dbReference type="PANTHER" id="PTHR12903">
    <property type="entry name" value="MITOCHONDRIAL RIBOSOMAL PROTEIN L24"/>
    <property type="match status" value="1"/>
</dbReference>
<evidence type="ECO:0000256" key="4">
    <source>
        <dbReference type="ARBA" id="ARBA00035206"/>
    </source>
</evidence>
<keyword evidence="2 5" id="KW-0689">Ribosomal protein</keyword>
<keyword evidence="9" id="KW-1185">Reference proteome</keyword>
<comment type="subunit">
    <text evidence="5">Part of the 50S ribosomal subunit.</text>
</comment>
<dbReference type="HAMAP" id="MF_01326_B">
    <property type="entry name" value="Ribosomal_uL24_B"/>
    <property type="match status" value="1"/>
</dbReference>
<protein>
    <recommendedName>
        <fullName evidence="4 5">Large ribosomal subunit protein uL24</fullName>
    </recommendedName>
</protein>
<dbReference type="OrthoDB" id="9807419at2"/>
<comment type="function">
    <text evidence="5">One of the proteins that surrounds the polypeptide exit tunnel on the outside of the subunit.</text>
</comment>
<dbReference type="Pfam" id="PF17136">
    <property type="entry name" value="ribosomal_L24"/>
    <property type="match status" value="1"/>
</dbReference>
<dbReference type="CDD" id="cd06089">
    <property type="entry name" value="KOW_RPL26"/>
    <property type="match status" value="1"/>
</dbReference>
<dbReference type="Proteomes" id="UP000239785">
    <property type="component" value="Unassembled WGS sequence"/>
</dbReference>
<evidence type="ECO:0000256" key="6">
    <source>
        <dbReference type="RuleBase" id="RU003477"/>
    </source>
</evidence>
<dbReference type="RefSeq" id="WP_104206012.1">
    <property type="nucleotide sequence ID" value="NZ_PHNF01000001.1"/>
</dbReference>
<keyword evidence="5" id="KW-0694">RNA-binding</keyword>
<reference evidence="8 9" key="1">
    <citation type="submission" date="2017-11" db="EMBL/GenBank/DDBJ databases">
        <title>Genome sequence of Mesoplasma corruscae ELCA-2 (ATCC 49579).</title>
        <authorList>
            <person name="Lo W.-S."/>
            <person name="Kuo C.-H."/>
        </authorList>
    </citation>
    <scope>NUCLEOTIDE SEQUENCE [LARGE SCALE GENOMIC DNA]</scope>
    <source>
        <strain evidence="8 9">ELCA-2</strain>
    </source>
</reference>
<gene>
    <name evidence="5 8" type="primary">rplX</name>
    <name evidence="8" type="ORF">MCORR_v1c01660</name>
</gene>
<feature type="domain" description="KOW" evidence="7">
    <location>
        <begin position="5"/>
        <end position="32"/>
    </location>
</feature>
<dbReference type="AlphaFoldDB" id="A0A2S5RGW2"/>
<dbReference type="InterPro" id="IPR014722">
    <property type="entry name" value="Rib_uL2_dom2"/>
</dbReference>
<dbReference type="GO" id="GO:0019843">
    <property type="term" value="F:rRNA binding"/>
    <property type="evidence" value="ECO:0007669"/>
    <property type="project" value="UniProtKB-UniRule"/>
</dbReference>
<evidence type="ECO:0000313" key="8">
    <source>
        <dbReference type="EMBL" id="PPE06538.1"/>
    </source>
</evidence>
<dbReference type="EMBL" id="PHNF01000001">
    <property type="protein sequence ID" value="PPE06538.1"/>
    <property type="molecule type" value="Genomic_DNA"/>
</dbReference>
<sequence>MNKSKILVGDVVKVIAGSHKGEIGPVTSISKDKRTVSVQGIDVVKHVKPSQTDQEGGIKQIPANINISNIALQDPKNKERISKIGYKIENGKKIRLAKASKSPLKKAGK</sequence>
<evidence type="ECO:0000256" key="5">
    <source>
        <dbReference type="HAMAP-Rule" id="MF_01326"/>
    </source>
</evidence>
<dbReference type="GO" id="GO:1990904">
    <property type="term" value="C:ribonucleoprotein complex"/>
    <property type="evidence" value="ECO:0007669"/>
    <property type="project" value="UniProtKB-KW"/>
</dbReference>
<dbReference type="PROSITE" id="PS01108">
    <property type="entry name" value="RIBOSOMAL_L24"/>
    <property type="match status" value="1"/>
</dbReference>
<dbReference type="Gene3D" id="2.30.30.30">
    <property type="match status" value="1"/>
</dbReference>
<name>A0A2S5RGW2_9MOLU</name>
<dbReference type="InterPro" id="IPR005825">
    <property type="entry name" value="Ribosomal_uL24_CS"/>
</dbReference>
<evidence type="ECO:0000256" key="1">
    <source>
        <dbReference type="ARBA" id="ARBA00010618"/>
    </source>
</evidence>
<dbReference type="GO" id="GO:0005840">
    <property type="term" value="C:ribosome"/>
    <property type="evidence" value="ECO:0007669"/>
    <property type="project" value="UniProtKB-KW"/>
</dbReference>
<comment type="function">
    <text evidence="5">One of two assembly initiator proteins, it binds directly to the 5'-end of the 23S rRNA, where it nucleates assembly of the 50S subunit.</text>
</comment>
<dbReference type="Pfam" id="PF00467">
    <property type="entry name" value="KOW"/>
    <property type="match status" value="1"/>
</dbReference>
<organism evidence="8 9">
    <name type="scientific">Mesoplasma corruscae</name>
    <dbReference type="NCBI Taxonomy" id="216874"/>
    <lineage>
        <taxon>Bacteria</taxon>
        <taxon>Bacillati</taxon>
        <taxon>Mycoplasmatota</taxon>
        <taxon>Mollicutes</taxon>
        <taxon>Entomoplasmatales</taxon>
        <taxon>Entomoplasmataceae</taxon>
        <taxon>Mesoplasma</taxon>
    </lineage>
</organism>
<evidence type="ECO:0000313" key="9">
    <source>
        <dbReference type="Proteomes" id="UP000239785"/>
    </source>
</evidence>
<dbReference type="SMART" id="SM00739">
    <property type="entry name" value="KOW"/>
    <property type="match status" value="1"/>
</dbReference>
<dbReference type="InterPro" id="IPR041988">
    <property type="entry name" value="Ribosomal_uL24_KOW"/>
</dbReference>
<dbReference type="InterPro" id="IPR005824">
    <property type="entry name" value="KOW"/>
</dbReference>
<dbReference type="GO" id="GO:0006412">
    <property type="term" value="P:translation"/>
    <property type="evidence" value="ECO:0007669"/>
    <property type="project" value="UniProtKB-UniRule"/>
</dbReference>
<dbReference type="InterPro" id="IPR008991">
    <property type="entry name" value="Translation_prot_SH3-like_sf"/>
</dbReference>
<evidence type="ECO:0000256" key="3">
    <source>
        <dbReference type="ARBA" id="ARBA00023274"/>
    </source>
</evidence>